<feature type="domain" description="Transcriptional regulator LacI/GalR-like sensor" evidence="5">
    <location>
        <begin position="87"/>
        <end position="236"/>
    </location>
</feature>
<keyword evidence="3" id="KW-0238">DNA-binding</keyword>
<dbReference type="GO" id="GO:0003700">
    <property type="term" value="F:DNA-binding transcription factor activity"/>
    <property type="evidence" value="ECO:0007669"/>
    <property type="project" value="TreeGrafter"/>
</dbReference>
<dbReference type="SUPFAM" id="SSF53822">
    <property type="entry name" value="Periplasmic binding protein-like I"/>
    <property type="match status" value="1"/>
</dbReference>
<organism evidence="6 7">
    <name type="scientific">Enterococcus cecorum</name>
    <dbReference type="NCBI Taxonomy" id="44008"/>
    <lineage>
        <taxon>Bacteria</taxon>
        <taxon>Bacillati</taxon>
        <taxon>Bacillota</taxon>
        <taxon>Bacilli</taxon>
        <taxon>Lactobacillales</taxon>
        <taxon>Enterococcaceae</taxon>
        <taxon>Enterococcus</taxon>
    </lineage>
</organism>
<name>A0A366SHG8_9ENTE</name>
<keyword evidence="1" id="KW-0678">Repressor</keyword>
<reference evidence="6 7" key="1">
    <citation type="submission" date="2015-06" db="EMBL/GenBank/DDBJ databases">
        <title>The Genome Sequence of Enterococcus cecorum 170AEA1.</title>
        <authorList>
            <consortium name="The Broad Institute Genomics Platform"/>
            <consortium name="The Broad Institute Genome Sequencing Center for Infectious Disease"/>
            <person name="Earl A.M."/>
            <person name="Van Tyne D."/>
            <person name="Lebreton F."/>
            <person name="Saavedra J.T."/>
            <person name="Gilmore M.S."/>
            <person name="Manson McGuire A."/>
            <person name="Clock S."/>
            <person name="Crupain M."/>
            <person name="Rangan U."/>
            <person name="Young S."/>
            <person name="Abouelleil A."/>
            <person name="Cao P."/>
            <person name="Chapman S.B."/>
            <person name="Griggs A."/>
            <person name="Priest M."/>
            <person name="Shea T."/>
            <person name="Wortman J."/>
            <person name="Nusbaum C."/>
            <person name="Birren B."/>
        </authorList>
    </citation>
    <scope>NUCLEOTIDE SEQUENCE [LARGE SCALE GENOMIC DNA]</scope>
    <source>
        <strain evidence="6 7">170AEA1</strain>
    </source>
</reference>
<dbReference type="InterPro" id="IPR028082">
    <property type="entry name" value="Peripla_BP_I"/>
</dbReference>
<evidence type="ECO:0000256" key="3">
    <source>
        <dbReference type="ARBA" id="ARBA00023125"/>
    </source>
</evidence>
<evidence type="ECO:0000256" key="4">
    <source>
        <dbReference type="ARBA" id="ARBA00023163"/>
    </source>
</evidence>
<protein>
    <recommendedName>
        <fullName evidence="5">Transcriptional regulator LacI/GalR-like sensor domain-containing protein</fullName>
    </recommendedName>
</protein>
<dbReference type="Pfam" id="PF13377">
    <property type="entry name" value="Peripla_BP_3"/>
    <property type="match status" value="1"/>
</dbReference>
<dbReference type="EMBL" id="LEOY01000008">
    <property type="protein sequence ID" value="RBR29530.1"/>
    <property type="molecule type" value="Genomic_DNA"/>
</dbReference>
<dbReference type="RefSeq" id="WP_113784568.1">
    <property type="nucleotide sequence ID" value="NZ_KZ845742.1"/>
</dbReference>
<evidence type="ECO:0000259" key="5">
    <source>
        <dbReference type="Pfam" id="PF13377"/>
    </source>
</evidence>
<evidence type="ECO:0000256" key="1">
    <source>
        <dbReference type="ARBA" id="ARBA00022491"/>
    </source>
</evidence>
<dbReference type="Proteomes" id="UP000252800">
    <property type="component" value="Unassembled WGS sequence"/>
</dbReference>
<dbReference type="PANTHER" id="PTHR30146">
    <property type="entry name" value="LACI-RELATED TRANSCRIPTIONAL REPRESSOR"/>
    <property type="match status" value="1"/>
</dbReference>
<keyword evidence="4" id="KW-0804">Transcription</keyword>
<evidence type="ECO:0000313" key="7">
    <source>
        <dbReference type="Proteomes" id="UP000252800"/>
    </source>
</evidence>
<accession>A0A366SHG8</accession>
<evidence type="ECO:0000313" key="6">
    <source>
        <dbReference type="EMBL" id="RBR29530.1"/>
    </source>
</evidence>
<keyword evidence="2" id="KW-0805">Transcription regulation</keyword>
<dbReference type="GO" id="GO:0000976">
    <property type="term" value="F:transcription cis-regulatory region binding"/>
    <property type="evidence" value="ECO:0007669"/>
    <property type="project" value="TreeGrafter"/>
</dbReference>
<dbReference type="InterPro" id="IPR046335">
    <property type="entry name" value="LacI/GalR-like_sensor"/>
</dbReference>
<proteinExistence type="predicted"/>
<sequence length="240" mass="26540">MLKKQLKKNGYKLLLCNSLNDVEIEKNYMKMLLANQVDGIVIGTHNDDLIDFDSVDTPIVGLERFLGNRTIPTVSCDNIGGTLKALDYLYNQGKRKIICISGAPSSKFPADDRKTYYSIFMQEHDLQGKFIYVNTSFDVTASKGIIKEELSKCGSFDGIFATDDLLAISTLQVLDELGVSNEASVVGFDGTELITSIYPNLVTIKQPIKEMAHLSVELLDRQIEGETVPTFSVLPVSLIC</sequence>
<comment type="caution">
    <text evidence="6">The sequence shown here is derived from an EMBL/GenBank/DDBJ whole genome shotgun (WGS) entry which is preliminary data.</text>
</comment>
<dbReference type="PANTHER" id="PTHR30146:SF95">
    <property type="entry name" value="RIBOSE OPERON REPRESSOR"/>
    <property type="match status" value="1"/>
</dbReference>
<dbReference type="Gene3D" id="3.40.50.2300">
    <property type="match status" value="2"/>
</dbReference>
<gene>
    <name evidence="6" type="ORF">EB18_01316</name>
</gene>
<evidence type="ECO:0000256" key="2">
    <source>
        <dbReference type="ARBA" id="ARBA00023015"/>
    </source>
</evidence>
<dbReference type="AlphaFoldDB" id="A0A366SHG8"/>